<name>A0A366E2Q7_9NOCA</name>
<dbReference type="SUPFAM" id="SSF50475">
    <property type="entry name" value="FMN-binding split barrel"/>
    <property type="match status" value="1"/>
</dbReference>
<evidence type="ECO:0000313" key="2">
    <source>
        <dbReference type="Proteomes" id="UP000252586"/>
    </source>
</evidence>
<dbReference type="AlphaFoldDB" id="A0A366E2Q7"/>
<reference evidence="1 2" key="1">
    <citation type="submission" date="2018-06" db="EMBL/GenBank/DDBJ databases">
        <title>Genomic Encyclopedia of Type Strains, Phase IV (KMG-IV): sequencing the most valuable type-strain genomes for metagenomic binning, comparative biology and taxonomic classification.</title>
        <authorList>
            <person name="Goeker M."/>
        </authorList>
    </citation>
    <scope>NUCLEOTIDE SEQUENCE [LARGE SCALE GENOMIC DNA]</scope>
    <source>
        <strain evidence="1 2">DSM 44599</strain>
    </source>
</reference>
<comment type="caution">
    <text evidence="1">The sequence shown here is derived from an EMBL/GenBank/DDBJ whole genome shotgun (WGS) entry which is preliminary data.</text>
</comment>
<proteinExistence type="predicted"/>
<evidence type="ECO:0000313" key="1">
    <source>
        <dbReference type="EMBL" id="RBO96602.1"/>
    </source>
</evidence>
<gene>
    <name evidence="1" type="ORF">DFR74_101618</name>
</gene>
<evidence type="ECO:0008006" key="3">
    <source>
        <dbReference type="Google" id="ProtNLM"/>
    </source>
</evidence>
<organism evidence="1 2">
    <name type="scientific">Nocardia puris</name>
    <dbReference type="NCBI Taxonomy" id="208602"/>
    <lineage>
        <taxon>Bacteria</taxon>
        <taxon>Bacillati</taxon>
        <taxon>Actinomycetota</taxon>
        <taxon>Actinomycetes</taxon>
        <taxon>Mycobacteriales</taxon>
        <taxon>Nocardiaceae</taxon>
        <taxon>Nocardia</taxon>
    </lineage>
</organism>
<dbReference type="STRING" id="1210090.GCA_001613185_05629"/>
<sequence length="136" mass="14688">MLWWDASTVRVTRSVASGPWPTVAHLVIPIDRGQLAFRLSSGSSEARQLARDPRVIVQAGDWRGRPAVGSRQHQGVAEVVHAGPLFDKITAGLELKYGMRLGLAELYHRMALGSAPYGDLAVVVTVHETALMPPVG</sequence>
<keyword evidence="2" id="KW-1185">Reference proteome</keyword>
<protein>
    <recommendedName>
        <fullName evidence="3">PPOX class F420-dependent enzyme</fullName>
    </recommendedName>
</protein>
<dbReference type="RefSeq" id="WP_232331874.1">
    <property type="nucleotide sequence ID" value="NZ_QNRE01000001.1"/>
</dbReference>
<dbReference type="EMBL" id="QNRE01000001">
    <property type="protein sequence ID" value="RBO96602.1"/>
    <property type="molecule type" value="Genomic_DNA"/>
</dbReference>
<dbReference type="Gene3D" id="2.30.110.10">
    <property type="entry name" value="Electron Transport, Fmn-binding Protein, Chain A"/>
    <property type="match status" value="1"/>
</dbReference>
<accession>A0A366E2Q7</accession>
<dbReference type="InterPro" id="IPR012349">
    <property type="entry name" value="Split_barrel_FMN-bd"/>
</dbReference>
<dbReference type="Proteomes" id="UP000252586">
    <property type="component" value="Unassembled WGS sequence"/>
</dbReference>